<protein>
    <submittedName>
        <fullName evidence="2">Response regulator</fullName>
    </submittedName>
</protein>
<feature type="region of interest" description="Disordered" evidence="1">
    <location>
        <begin position="571"/>
        <end position="610"/>
    </location>
</feature>
<feature type="compositionally biased region" description="Basic and acidic residues" evidence="1">
    <location>
        <begin position="593"/>
        <end position="610"/>
    </location>
</feature>
<sequence length="610" mass="66150">MTLEIRGLLVDDEAPNTPIIRGSMDLEFEDIGMKVGWTVLPDATSARKTIRDSPPFDFAIVDYGLGEGQQSGIAVVEAIRARGGNTYVLVITGLGNKYPNFRDEALRAGADDAVIRFVLNMGRQGGMTFRALANRIRLHLARKRDFDGLKVTFTDGDLALESTLHTIGSPNPPGVDSVAIGKSIVRSLAIDCLAPNYRPDATTLAVSYLASGRSGAHVCRVDHMEGRSITSYVLKIGLDRRALEFELSANERALHLLGAGDLVGFSGQIRTHRTSGYHAVAARLATGAVTLAEWLSGPPGRQAESVADILFGAQLTKLFEPGQRETRSFAEWLVATPVLRLRLRETLNLYEEILAAVWGSEEQASDEAEHREILSAFVDQGALPGGRKPEGKTVFIDAFGDLHSTNVLVYPSPDSRPVLVDASMYGPNHWAVDAARLVVDLVLSVRRAGAAPLQWSDTAEVSAYLDGLCAPARSVQPAINADPVDAFVGQVVDKLPSYVRAEALQMTTEQWHWQWHAALAKELIRQGTRAGLSGSRAVAALIAAVRQLTFAADAFDRIDYTGHVRETRPPACVRNRVDQQDWPSNPAIPAQRADGDREPSSREPEGLSDG</sequence>
<reference evidence="2 3" key="1">
    <citation type="submission" date="2023-09" db="EMBL/GenBank/DDBJ databases">
        <title>Micromonospora halotolerans DSM 45598 genome sequence.</title>
        <authorList>
            <person name="Mo P."/>
        </authorList>
    </citation>
    <scope>NUCLEOTIDE SEQUENCE [LARGE SCALE GENOMIC DNA]</scope>
    <source>
        <strain evidence="2 3">DSM 45598</strain>
    </source>
</reference>
<dbReference type="Gene3D" id="3.40.50.2300">
    <property type="match status" value="1"/>
</dbReference>
<gene>
    <name evidence="2" type="ORF">RMN56_02655</name>
</gene>
<evidence type="ECO:0000313" key="3">
    <source>
        <dbReference type="Proteomes" id="UP001303001"/>
    </source>
</evidence>
<dbReference type="Proteomes" id="UP001303001">
    <property type="component" value="Chromosome"/>
</dbReference>
<proteinExistence type="predicted"/>
<dbReference type="CDD" id="cd00156">
    <property type="entry name" value="REC"/>
    <property type="match status" value="1"/>
</dbReference>
<accession>A0ABY9ZY99</accession>
<keyword evidence="3" id="KW-1185">Reference proteome</keyword>
<evidence type="ECO:0000313" key="2">
    <source>
        <dbReference type="EMBL" id="WNM40284.1"/>
    </source>
</evidence>
<evidence type="ECO:0000256" key="1">
    <source>
        <dbReference type="SAM" id="MobiDB-lite"/>
    </source>
</evidence>
<organism evidence="2 3">
    <name type="scientific">Micromonospora halotolerans</name>
    <dbReference type="NCBI Taxonomy" id="709879"/>
    <lineage>
        <taxon>Bacteria</taxon>
        <taxon>Bacillati</taxon>
        <taxon>Actinomycetota</taxon>
        <taxon>Actinomycetes</taxon>
        <taxon>Micromonosporales</taxon>
        <taxon>Micromonosporaceae</taxon>
        <taxon>Micromonospora</taxon>
    </lineage>
</organism>
<name>A0ABY9ZY99_9ACTN</name>
<dbReference type="InterPro" id="IPR011006">
    <property type="entry name" value="CheY-like_superfamily"/>
</dbReference>
<dbReference type="EMBL" id="CP134876">
    <property type="protein sequence ID" value="WNM40284.1"/>
    <property type="molecule type" value="Genomic_DNA"/>
</dbReference>
<dbReference type="SUPFAM" id="SSF52172">
    <property type="entry name" value="CheY-like"/>
    <property type="match status" value="1"/>
</dbReference>
<dbReference type="RefSeq" id="WP_313722271.1">
    <property type="nucleotide sequence ID" value="NZ_CP134876.1"/>
</dbReference>